<feature type="signal peptide" evidence="3">
    <location>
        <begin position="1"/>
        <end position="23"/>
    </location>
</feature>
<feature type="coiled-coil region" evidence="2">
    <location>
        <begin position="30"/>
        <end position="128"/>
    </location>
</feature>
<dbReference type="RefSeq" id="WP_141195758.1">
    <property type="nucleotide sequence ID" value="NZ_CP041186.1"/>
</dbReference>
<evidence type="ECO:0000313" key="6">
    <source>
        <dbReference type="Proteomes" id="UP000315995"/>
    </source>
</evidence>
<dbReference type="InterPro" id="IPR039565">
    <property type="entry name" value="BamD-like"/>
</dbReference>
<feature type="chain" id="PRO_5030106040" evidence="3">
    <location>
        <begin position="24"/>
        <end position="270"/>
    </location>
</feature>
<dbReference type="PROSITE" id="PS51257">
    <property type="entry name" value="PROKAR_LIPOPROTEIN"/>
    <property type="match status" value="1"/>
</dbReference>
<keyword evidence="6" id="KW-1185">Reference proteome</keyword>
<dbReference type="SUPFAM" id="SSF48452">
    <property type="entry name" value="TPR-like"/>
    <property type="match status" value="1"/>
</dbReference>
<dbReference type="AlphaFoldDB" id="A0A4Y6PM08"/>
<evidence type="ECO:0000256" key="3">
    <source>
        <dbReference type="SAM" id="SignalP"/>
    </source>
</evidence>
<dbReference type="EMBL" id="CP041186">
    <property type="protein sequence ID" value="QDG49259.1"/>
    <property type="molecule type" value="Genomic_DNA"/>
</dbReference>
<organism evidence="5 6">
    <name type="scientific">Persicimonas caeni</name>
    <dbReference type="NCBI Taxonomy" id="2292766"/>
    <lineage>
        <taxon>Bacteria</taxon>
        <taxon>Deltaproteobacteria</taxon>
        <taxon>Bradymonadales</taxon>
        <taxon>Bradymonadaceae</taxon>
        <taxon>Persicimonas</taxon>
    </lineage>
</organism>
<gene>
    <name evidence="5" type="ORF">FIV42_00430</name>
</gene>
<protein>
    <submittedName>
        <fullName evidence="5">Tetratricopeptide repeat protein</fullName>
    </submittedName>
</protein>
<accession>A0A5B8XXY9</accession>
<dbReference type="OrthoDB" id="5497184at2"/>
<sequence>MNTKVIQFLLPATLLLLASVGTGCVPMWTGDEMQQEIEAIKAEQNAMQENYDAEKTKLTEMIASARQDVVELKDVLKEARALLQRNNADLGVEIQKTREEMSELRGQIEQMEFKLAKLEQDLKLFKEDVDLRFADGSMSLPEEAVPLFEHGKKAYDAGKYRDARKAFEKFGEKFATHGKAAEAQYLLGMTFFNENQWVTSVFEFQKVVEKHGKSTRVDDATYHIGAALMKMGRCEQAKQWFQLVVDDYGNSEWASEARQKINAVKSGNCS</sequence>
<dbReference type="InterPro" id="IPR011990">
    <property type="entry name" value="TPR-like_helical_dom_sf"/>
</dbReference>
<keyword evidence="2" id="KW-0175">Coiled coil</keyword>
<dbReference type="Pfam" id="PF13525">
    <property type="entry name" value="YfiO"/>
    <property type="match status" value="1"/>
</dbReference>
<reference evidence="5 6" key="1">
    <citation type="submission" date="2019-06" db="EMBL/GenBank/DDBJ databases">
        <title>Persicimonas caeni gen. nov., sp. nov., a predatory bacterium isolated from solar saltern.</title>
        <authorList>
            <person name="Wang S."/>
        </authorList>
    </citation>
    <scope>NUCLEOTIDE SEQUENCE [LARGE SCALE GENOMIC DNA]</scope>
    <source>
        <strain evidence="5 6">YN101</strain>
    </source>
</reference>
<accession>A0A4Y6PM08</accession>
<proteinExistence type="predicted"/>
<keyword evidence="1 3" id="KW-0732">Signal</keyword>
<feature type="domain" description="Outer membrane lipoprotein BamD-like" evidence="4">
    <location>
        <begin position="146"/>
        <end position="265"/>
    </location>
</feature>
<evidence type="ECO:0000256" key="1">
    <source>
        <dbReference type="ARBA" id="ARBA00022729"/>
    </source>
</evidence>
<evidence type="ECO:0000259" key="4">
    <source>
        <dbReference type="Pfam" id="PF13525"/>
    </source>
</evidence>
<dbReference type="Proteomes" id="UP000315995">
    <property type="component" value="Chromosome"/>
</dbReference>
<evidence type="ECO:0000256" key="2">
    <source>
        <dbReference type="SAM" id="Coils"/>
    </source>
</evidence>
<name>A0A4Y6PM08_PERCE</name>
<dbReference type="Gene3D" id="1.25.40.10">
    <property type="entry name" value="Tetratricopeptide repeat domain"/>
    <property type="match status" value="1"/>
</dbReference>
<evidence type="ECO:0000313" key="5">
    <source>
        <dbReference type="EMBL" id="QDG49259.1"/>
    </source>
</evidence>